<feature type="domain" description="Histidine kinase" evidence="11">
    <location>
        <begin position="226"/>
        <end position="437"/>
    </location>
</feature>
<keyword evidence="10" id="KW-0812">Transmembrane</keyword>
<keyword evidence="8 13" id="KW-0418">Kinase</keyword>
<keyword evidence="7" id="KW-0547">Nucleotide-binding</keyword>
<comment type="subcellular location">
    <subcellularLocation>
        <location evidence="2">Cell membrane</location>
        <topology evidence="2">Multi-pass membrane protein</topology>
    </subcellularLocation>
</comment>
<evidence type="ECO:0000256" key="3">
    <source>
        <dbReference type="ARBA" id="ARBA00012438"/>
    </source>
</evidence>
<feature type="transmembrane region" description="Helical" evidence="10">
    <location>
        <begin position="147"/>
        <end position="165"/>
    </location>
</feature>
<keyword evidence="6" id="KW-0808">Transferase</keyword>
<evidence type="ECO:0000256" key="4">
    <source>
        <dbReference type="ARBA" id="ARBA00022475"/>
    </source>
</evidence>
<dbReference type="PROSITE" id="PS50885">
    <property type="entry name" value="HAMP"/>
    <property type="match status" value="1"/>
</dbReference>
<keyword evidence="4" id="KW-1003">Cell membrane</keyword>
<dbReference type="STRING" id="83765.SAMN05660284_02468"/>
<dbReference type="EC" id="2.7.13.3" evidence="3"/>
<evidence type="ECO:0000313" key="13">
    <source>
        <dbReference type="EMBL" id="SFN89859.1"/>
    </source>
</evidence>
<evidence type="ECO:0000259" key="11">
    <source>
        <dbReference type="PROSITE" id="PS50109"/>
    </source>
</evidence>
<dbReference type="GO" id="GO:0000155">
    <property type="term" value="F:phosphorelay sensor kinase activity"/>
    <property type="evidence" value="ECO:0007669"/>
    <property type="project" value="InterPro"/>
</dbReference>
<dbReference type="SUPFAM" id="SSF55874">
    <property type="entry name" value="ATPase domain of HSP90 chaperone/DNA topoisomerase II/histidine kinase"/>
    <property type="match status" value="1"/>
</dbReference>
<sequence length="445" mass="49344">MTPFSNSGMRQVFIRFYFTVAICFLVAAVLIGAAYKRVVDRGNQRYLSDIFAATISVIESELGDIPNSLWHDEVQRIAGKVPVPVQIDPLDSYILSPVNQKGLLEGDIIMLYEEDLYLHRIHDTGMMVVLGPIPFLARTDRINAEDMLALFLMCLSLGLPAWLWLRPLWQDLLLLSNQGRKLGEGDFGARVDLPQTSALALLGAAFNRMAHDVQELTSSRKAMIDAVSHDLRTPLARLRYRLEIIRGGGDVEATLNAIGRDLNQIDELIEEWLTMNSLDKPEMRVECQPMEIVAWLQHQVGEFNFKSGPVAVINQSGLEYPVMDADSFYLGRALGNLMSNALRYGGEGVVVHLTLTWEGGWATLHVDDSGPGIPESERARLLQPFERLEVSRNRRTGGFGLGLAIVSLVMRTHGGSALIADSPLGGARISLRWPTALRDARPMSA</sequence>
<evidence type="ECO:0000313" key="14">
    <source>
        <dbReference type="Proteomes" id="UP000242869"/>
    </source>
</evidence>
<dbReference type="InterPro" id="IPR003594">
    <property type="entry name" value="HATPase_dom"/>
</dbReference>
<dbReference type="PRINTS" id="PR00344">
    <property type="entry name" value="BCTRLSENSOR"/>
</dbReference>
<protein>
    <recommendedName>
        <fullName evidence="3">histidine kinase</fullName>
        <ecNumber evidence="3">2.7.13.3</ecNumber>
    </recommendedName>
</protein>
<name>A0A1I5CS98_9NEIS</name>
<organism evidence="13 14">
    <name type="scientific">Formivibrio citricus</name>
    <dbReference type="NCBI Taxonomy" id="83765"/>
    <lineage>
        <taxon>Bacteria</taxon>
        <taxon>Pseudomonadati</taxon>
        <taxon>Pseudomonadota</taxon>
        <taxon>Betaproteobacteria</taxon>
        <taxon>Neisseriales</taxon>
        <taxon>Chitinibacteraceae</taxon>
        <taxon>Formivibrio</taxon>
    </lineage>
</organism>
<keyword evidence="5" id="KW-0597">Phosphoprotein</keyword>
<dbReference type="InterPro" id="IPR050980">
    <property type="entry name" value="2C_sensor_his_kinase"/>
</dbReference>
<evidence type="ECO:0000256" key="8">
    <source>
        <dbReference type="ARBA" id="ARBA00022777"/>
    </source>
</evidence>
<evidence type="ECO:0000256" key="2">
    <source>
        <dbReference type="ARBA" id="ARBA00004651"/>
    </source>
</evidence>
<dbReference type="Pfam" id="PF00512">
    <property type="entry name" value="HisKA"/>
    <property type="match status" value="1"/>
</dbReference>
<keyword evidence="10" id="KW-1133">Transmembrane helix</keyword>
<evidence type="ECO:0000259" key="12">
    <source>
        <dbReference type="PROSITE" id="PS50885"/>
    </source>
</evidence>
<dbReference type="InterPro" id="IPR003661">
    <property type="entry name" value="HisK_dim/P_dom"/>
</dbReference>
<dbReference type="PROSITE" id="PS50109">
    <property type="entry name" value="HIS_KIN"/>
    <property type="match status" value="1"/>
</dbReference>
<dbReference type="CDD" id="cd06225">
    <property type="entry name" value="HAMP"/>
    <property type="match status" value="1"/>
</dbReference>
<evidence type="ECO:0000256" key="5">
    <source>
        <dbReference type="ARBA" id="ARBA00022553"/>
    </source>
</evidence>
<comment type="catalytic activity">
    <reaction evidence="1">
        <text>ATP + protein L-histidine = ADP + protein N-phospho-L-histidine.</text>
        <dbReference type="EC" id="2.7.13.3"/>
    </reaction>
</comment>
<gene>
    <name evidence="13" type="ORF">SAMN05660284_02468</name>
</gene>
<evidence type="ECO:0000256" key="1">
    <source>
        <dbReference type="ARBA" id="ARBA00000085"/>
    </source>
</evidence>
<dbReference type="Gene3D" id="3.30.565.10">
    <property type="entry name" value="Histidine kinase-like ATPase, C-terminal domain"/>
    <property type="match status" value="1"/>
</dbReference>
<proteinExistence type="predicted"/>
<dbReference type="InterPro" id="IPR004358">
    <property type="entry name" value="Sig_transdc_His_kin-like_C"/>
</dbReference>
<evidence type="ECO:0000256" key="6">
    <source>
        <dbReference type="ARBA" id="ARBA00022679"/>
    </source>
</evidence>
<keyword evidence="9" id="KW-0067">ATP-binding</keyword>
<dbReference type="InterPro" id="IPR036890">
    <property type="entry name" value="HATPase_C_sf"/>
</dbReference>
<keyword evidence="10" id="KW-0472">Membrane</keyword>
<dbReference type="SMART" id="SM00304">
    <property type="entry name" value="HAMP"/>
    <property type="match status" value="1"/>
</dbReference>
<reference evidence="14" key="1">
    <citation type="submission" date="2016-10" db="EMBL/GenBank/DDBJ databases">
        <authorList>
            <person name="Varghese N."/>
            <person name="Submissions S."/>
        </authorList>
    </citation>
    <scope>NUCLEOTIDE SEQUENCE [LARGE SCALE GENOMIC DNA]</scope>
    <source>
        <strain evidence="14">DSM 6150</strain>
    </source>
</reference>
<evidence type="ECO:0000256" key="10">
    <source>
        <dbReference type="SAM" id="Phobius"/>
    </source>
</evidence>
<dbReference type="SUPFAM" id="SSF47384">
    <property type="entry name" value="Homodimeric domain of signal transducing histidine kinase"/>
    <property type="match status" value="1"/>
</dbReference>
<evidence type="ECO:0000256" key="9">
    <source>
        <dbReference type="ARBA" id="ARBA00022840"/>
    </source>
</evidence>
<accession>A0A1I5CS98</accession>
<dbReference type="Pfam" id="PF02518">
    <property type="entry name" value="HATPase_c"/>
    <property type="match status" value="1"/>
</dbReference>
<dbReference type="CDD" id="cd00082">
    <property type="entry name" value="HisKA"/>
    <property type="match status" value="1"/>
</dbReference>
<keyword evidence="14" id="KW-1185">Reference proteome</keyword>
<dbReference type="Gene3D" id="1.10.287.130">
    <property type="match status" value="1"/>
</dbReference>
<dbReference type="PANTHER" id="PTHR44936:SF10">
    <property type="entry name" value="SENSOR PROTEIN RSTB"/>
    <property type="match status" value="1"/>
</dbReference>
<dbReference type="InterPro" id="IPR003660">
    <property type="entry name" value="HAMP_dom"/>
</dbReference>
<dbReference type="OrthoDB" id="9804645at2"/>
<dbReference type="AlphaFoldDB" id="A0A1I5CS98"/>
<evidence type="ECO:0000256" key="7">
    <source>
        <dbReference type="ARBA" id="ARBA00022741"/>
    </source>
</evidence>
<dbReference type="InterPro" id="IPR036097">
    <property type="entry name" value="HisK_dim/P_sf"/>
</dbReference>
<dbReference type="GO" id="GO:0005524">
    <property type="term" value="F:ATP binding"/>
    <property type="evidence" value="ECO:0007669"/>
    <property type="project" value="UniProtKB-KW"/>
</dbReference>
<dbReference type="SMART" id="SM00388">
    <property type="entry name" value="HisKA"/>
    <property type="match status" value="1"/>
</dbReference>
<feature type="domain" description="HAMP" evidence="12">
    <location>
        <begin position="166"/>
        <end position="218"/>
    </location>
</feature>
<dbReference type="EMBL" id="FOVE01000021">
    <property type="protein sequence ID" value="SFN89859.1"/>
    <property type="molecule type" value="Genomic_DNA"/>
</dbReference>
<dbReference type="InterPro" id="IPR005467">
    <property type="entry name" value="His_kinase_dom"/>
</dbReference>
<dbReference type="SMART" id="SM00387">
    <property type="entry name" value="HATPase_c"/>
    <property type="match status" value="1"/>
</dbReference>
<feature type="transmembrane region" description="Helical" evidence="10">
    <location>
        <begin position="12"/>
        <end position="35"/>
    </location>
</feature>
<dbReference type="Proteomes" id="UP000242869">
    <property type="component" value="Unassembled WGS sequence"/>
</dbReference>
<dbReference type="RefSeq" id="WP_091197045.1">
    <property type="nucleotide sequence ID" value="NZ_FOVE01000021.1"/>
</dbReference>
<dbReference type="GO" id="GO:0005886">
    <property type="term" value="C:plasma membrane"/>
    <property type="evidence" value="ECO:0007669"/>
    <property type="project" value="UniProtKB-SubCell"/>
</dbReference>
<dbReference type="PANTHER" id="PTHR44936">
    <property type="entry name" value="SENSOR PROTEIN CREC"/>
    <property type="match status" value="1"/>
</dbReference>